<organism evidence="1 2">
    <name type="scientific">Leptospira interrogans serovar Manilae</name>
    <dbReference type="NCBI Taxonomy" id="214675"/>
    <lineage>
        <taxon>Bacteria</taxon>
        <taxon>Pseudomonadati</taxon>
        <taxon>Spirochaetota</taxon>
        <taxon>Spirochaetia</taxon>
        <taxon>Leptospirales</taxon>
        <taxon>Leptospiraceae</taxon>
        <taxon>Leptospira</taxon>
    </lineage>
</organism>
<sequence length="638" mass="72795">MRNWKKIFIVVLLVLIGFGLEYGINPTPVDASSKIEYLVIQKPTDPPKDQPIKVIVSGEGKFCYGPDFSGGESYIIIEQCWQMHVMNARYDVFQRISYNINNTWLCITAPEKVIKAEKNWDYVHLRPCTINDPLQRWTIKDNSFWTADGVYRLKNYNWYGYISRNSGDRYNHTLDPSMNDWIKTVATPGNISIQTSIAWDLQTTEGQERYFIRWGGSDKNTTPLYYNPENGHLAQYNPISGSLYCMYSQVGGNQWNWVTWKWCSDSLESKSKGNPTFWNVFFETDEGGMITDYKGNALRVTRYGSNWGVAYTAKPDFVKTDTKNSPTSLFVVDKSLLDWTRYTYSNLGKTEQYCPAGNKESVVHKKVKRTLPPDFQLTEEWIQRLYAIARSTTRQTQHSGICGVCLLQTFQMLAELQEYHSQGPLSAGGYFFDTAPNADPFISFRQRYPLLDNTLSDAINIFGPSYNTTWLLTLAYAITMLPQYEWTLSNTFNTRPEILSYISSLINSPPGSIWLAILRWRRPDGTFIGHSVPILRTSQGLVVIPTNVSSSRTLENFRQSLIPSTDPNHIITNLERPNVTLTRFTTIELGGLYQNTFDFLISNNNCTGESEDRRGTGNYPSSTSVNQCSGDGRCALPF</sequence>
<evidence type="ECO:0000313" key="2">
    <source>
        <dbReference type="Proteomes" id="UP000234460"/>
    </source>
</evidence>
<dbReference type="Pfam" id="PF07598">
    <property type="entry name" value="DUF1561"/>
    <property type="match status" value="1"/>
</dbReference>
<dbReference type="EMBL" id="OEJX01000078">
    <property type="protein sequence ID" value="SOR63764.1"/>
    <property type="molecule type" value="Genomic_DNA"/>
</dbReference>
<evidence type="ECO:0008006" key="3">
    <source>
        <dbReference type="Google" id="ProtNLM"/>
    </source>
</evidence>
<evidence type="ECO:0000313" key="1">
    <source>
        <dbReference type="EMBL" id="SOR63764.1"/>
    </source>
</evidence>
<gene>
    <name evidence="1" type="ORF">LMANV2_80114</name>
</gene>
<dbReference type="InterPro" id="IPR011455">
    <property type="entry name" value="DUF1561"/>
</dbReference>
<reference evidence="1 2" key="1">
    <citation type="submission" date="2017-11" db="EMBL/GenBank/DDBJ databases">
        <authorList>
            <person name="Lechat P."/>
        </authorList>
    </citation>
    <scope>NUCLEOTIDE SEQUENCE [LARGE SCALE GENOMIC DNA]</scope>
    <source>
        <strain evidence="1">L495</strain>
    </source>
</reference>
<protein>
    <recommendedName>
        <fullName evidence="3">PF07598 family protein</fullName>
    </recommendedName>
</protein>
<dbReference type="Proteomes" id="UP000234460">
    <property type="component" value="Chromosome LMANV2"/>
</dbReference>
<proteinExistence type="predicted"/>
<name>A0AAQ1SQP7_LEPIR</name>
<dbReference type="RefSeq" id="WP_033109370.1">
    <property type="nucleotide sequence ID" value="NZ_CP011931.1"/>
</dbReference>
<accession>A0AAQ1SQP7</accession>
<comment type="caution">
    <text evidence="1">The sequence shown here is derived from an EMBL/GenBank/DDBJ whole genome shotgun (WGS) entry which is preliminary data.</text>
</comment>
<dbReference type="AlphaFoldDB" id="A0AAQ1SQP7"/>